<evidence type="ECO:0000313" key="2">
    <source>
        <dbReference type="Proteomes" id="UP000839052"/>
    </source>
</evidence>
<dbReference type="EMBL" id="OU912926">
    <property type="protein sequence ID" value="CAG9932269.1"/>
    <property type="molecule type" value="Genomic_DNA"/>
</dbReference>
<protein>
    <submittedName>
        <fullName evidence="1">Uncharacterized protein</fullName>
    </submittedName>
</protein>
<proteinExistence type="predicted"/>
<evidence type="ECO:0000313" key="1">
    <source>
        <dbReference type="EMBL" id="CAG9932269.1"/>
    </source>
</evidence>
<dbReference type="Proteomes" id="UP000839052">
    <property type="component" value="Chromosome"/>
</dbReference>
<accession>A0ABM8YXN7</accession>
<organism evidence="1 2">
    <name type="scientific">Candidatus Nitrotoga arctica</name>
    <dbReference type="NCBI Taxonomy" id="453162"/>
    <lineage>
        <taxon>Bacteria</taxon>
        <taxon>Pseudomonadati</taxon>
        <taxon>Pseudomonadota</taxon>
        <taxon>Betaproteobacteria</taxon>
        <taxon>Nitrosomonadales</taxon>
        <taxon>Gallionellaceae</taxon>
        <taxon>Candidatus Nitrotoga</taxon>
    </lineage>
</organism>
<keyword evidence="2" id="KW-1185">Reference proteome</keyword>
<reference evidence="1 2" key="1">
    <citation type="submission" date="2021-10" db="EMBL/GenBank/DDBJ databases">
        <authorList>
            <person name="Koch H."/>
        </authorList>
    </citation>
    <scope>NUCLEOTIDE SEQUENCE [LARGE SCALE GENOMIC DNA]</scope>
    <source>
        <strain evidence="1">6680</strain>
    </source>
</reference>
<gene>
    <name evidence="1" type="ORF">NTG6680_1016</name>
</gene>
<sequence length="55" mass="6262">MIKQLSVLQNKAPAAMFRWMYQSSLRTLLSNSTVIADVFELPACLLRVEAPFSFQ</sequence>
<name>A0ABM8YXN7_9PROT</name>